<dbReference type="SUPFAM" id="SSF47473">
    <property type="entry name" value="EF-hand"/>
    <property type="match status" value="1"/>
</dbReference>
<keyword evidence="8" id="KW-1185">Reference proteome</keyword>
<feature type="region of interest" description="Disordered" evidence="5">
    <location>
        <begin position="512"/>
        <end position="552"/>
    </location>
</feature>
<protein>
    <recommendedName>
        <fullName evidence="6">EF-hand domain-containing protein</fullName>
    </recommendedName>
</protein>
<feature type="domain" description="EF-hand" evidence="6">
    <location>
        <begin position="142"/>
        <end position="177"/>
    </location>
</feature>
<evidence type="ECO:0000256" key="5">
    <source>
        <dbReference type="SAM" id="MobiDB-lite"/>
    </source>
</evidence>
<evidence type="ECO:0000256" key="3">
    <source>
        <dbReference type="ARBA" id="ARBA00023043"/>
    </source>
</evidence>
<dbReference type="InterPro" id="IPR002048">
    <property type="entry name" value="EF_hand_dom"/>
</dbReference>
<dbReference type="PROSITE" id="PS50297">
    <property type="entry name" value="ANK_REP_REGION"/>
    <property type="match status" value="2"/>
</dbReference>
<dbReference type="SUPFAM" id="SSF48403">
    <property type="entry name" value="Ankyrin repeat"/>
    <property type="match status" value="1"/>
</dbReference>
<name>A0ABR1FYA4_AURAN</name>
<feature type="repeat" description="ANK" evidence="4">
    <location>
        <begin position="410"/>
        <end position="442"/>
    </location>
</feature>
<gene>
    <name evidence="7" type="ORF">SO694_00051255</name>
</gene>
<dbReference type="Gene3D" id="1.10.238.10">
    <property type="entry name" value="EF-hand"/>
    <property type="match status" value="1"/>
</dbReference>
<dbReference type="PANTHER" id="PTHR24173">
    <property type="entry name" value="ANKYRIN REPEAT CONTAINING"/>
    <property type="match status" value="1"/>
</dbReference>
<comment type="caution">
    <text evidence="7">The sequence shown here is derived from an EMBL/GenBank/DDBJ whole genome shotgun (WGS) entry which is preliminary data.</text>
</comment>
<proteinExistence type="predicted"/>
<dbReference type="Pfam" id="PF12796">
    <property type="entry name" value="Ank_2"/>
    <property type="match status" value="1"/>
</dbReference>
<accession>A0ABR1FYA4</accession>
<dbReference type="Gene3D" id="1.25.40.20">
    <property type="entry name" value="Ankyrin repeat-containing domain"/>
    <property type="match status" value="2"/>
</dbReference>
<dbReference type="CDD" id="cd00051">
    <property type="entry name" value="EFh"/>
    <property type="match status" value="1"/>
</dbReference>
<feature type="compositionally biased region" description="Basic and acidic residues" evidence="5">
    <location>
        <begin position="532"/>
        <end position="541"/>
    </location>
</feature>
<evidence type="ECO:0000313" key="7">
    <source>
        <dbReference type="EMBL" id="KAK7241244.1"/>
    </source>
</evidence>
<dbReference type="InterPro" id="IPR011992">
    <property type="entry name" value="EF-hand-dom_pair"/>
</dbReference>
<evidence type="ECO:0000313" key="8">
    <source>
        <dbReference type="Proteomes" id="UP001363151"/>
    </source>
</evidence>
<feature type="domain" description="EF-hand" evidence="6">
    <location>
        <begin position="179"/>
        <end position="214"/>
    </location>
</feature>
<keyword evidence="1" id="KW-0677">Repeat</keyword>
<keyword evidence="3 4" id="KW-0040">ANK repeat</keyword>
<dbReference type="InterPro" id="IPR018247">
    <property type="entry name" value="EF_Hand_1_Ca_BS"/>
</dbReference>
<dbReference type="SMART" id="SM00054">
    <property type="entry name" value="EFh"/>
    <property type="match status" value="2"/>
</dbReference>
<dbReference type="Proteomes" id="UP001363151">
    <property type="component" value="Unassembled WGS sequence"/>
</dbReference>
<dbReference type="Pfam" id="PF13499">
    <property type="entry name" value="EF-hand_7"/>
    <property type="match status" value="1"/>
</dbReference>
<evidence type="ECO:0000256" key="4">
    <source>
        <dbReference type="PROSITE-ProRule" id="PRU00023"/>
    </source>
</evidence>
<dbReference type="InterPro" id="IPR036770">
    <property type="entry name" value="Ankyrin_rpt-contain_sf"/>
</dbReference>
<keyword evidence="2" id="KW-0106">Calcium</keyword>
<reference evidence="7 8" key="1">
    <citation type="submission" date="2024-03" db="EMBL/GenBank/DDBJ databases">
        <title>Aureococcus anophagefferens CCMP1851 and Kratosvirus quantuckense: Draft genome of a second virus-susceptible host strain in the model system.</title>
        <authorList>
            <person name="Chase E."/>
            <person name="Truchon A.R."/>
            <person name="Schepens W."/>
            <person name="Wilhelm S.W."/>
        </authorList>
    </citation>
    <scope>NUCLEOTIDE SEQUENCE [LARGE SCALE GENOMIC DNA]</scope>
    <source>
        <strain evidence="7 8">CCMP1851</strain>
    </source>
</reference>
<dbReference type="InterPro" id="IPR002110">
    <property type="entry name" value="Ankyrin_rpt"/>
</dbReference>
<evidence type="ECO:0000256" key="2">
    <source>
        <dbReference type="ARBA" id="ARBA00022837"/>
    </source>
</evidence>
<sequence>MAPPRGSPGRRRQGRRPSLDMLLQVHQTELELAVGKPQEEEMKDDELAGVRALFDMVGASKPLGVPEVTNFLEKLGVYLPAGRVAELHDTFSAEPDAPGGPRAVDVTGFRRMLTMIISSGDIADLAGGAGDHTAPLHKFPAKEVKELRKIFDSVDVDGDKELGYGELQTVFVRWGLEGITEQEVAGLIGRFDVNNSGTLDFDEFLGLASSAKSLAEGDEQSMEMTIKTHFAREHAKVKSLSVRQKLAVDAATLKFFKDEVRQGSSVQNSIDRAARVAKRAMRSLGGDPEAEKKAYAHVQQRLTGELDGRLLEAAEAGKADDVAELITRGANKDARRNEPPRENALLLALQARHVKAAMALLDAGVDAAARDDGGVGAVLAAATAGCFGKSKDILMMLVSRGAKVNDPEEHGITPLLAVTQRGKVGEVDQLLNFGADANQADAEGSTALMRAAQSGHKAIVQRLLSAGCDVNKIDEYNRSARDRAMAADKVDIAGILKDHGGLFGAQILEASGEESRPALPQRRGSARSRIRSLGDVEEARKQQGKLAPLAQDPAHLAVADSLGAFASSASTPELGAGSDPLAAMAAARKEKDLVPLAAPVAAAQ</sequence>
<evidence type="ECO:0000259" key="6">
    <source>
        <dbReference type="PROSITE" id="PS50222"/>
    </source>
</evidence>
<organism evidence="7 8">
    <name type="scientific">Aureococcus anophagefferens</name>
    <name type="common">Harmful bloom alga</name>
    <dbReference type="NCBI Taxonomy" id="44056"/>
    <lineage>
        <taxon>Eukaryota</taxon>
        <taxon>Sar</taxon>
        <taxon>Stramenopiles</taxon>
        <taxon>Ochrophyta</taxon>
        <taxon>Pelagophyceae</taxon>
        <taxon>Pelagomonadales</taxon>
        <taxon>Pelagomonadaceae</taxon>
        <taxon>Aureococcus</taxon>
    </lineage>
</organism>
<dbReference type="PROSITE" id="PS50222">
    <property type="entry name" value="EF_HAND_2"/>
    <property type="match status" value="2"/>
</dbReference>
<dbReference type="SMART" id="SM00248">
    <property type="entry name" value="ANK"/>
    <property type="match status" value="5"/>
</dbReference>
<dbReference type="PROSITE" id="PS50088">
    <property type="entry name" value="ANK_REPEAT"/>
    <property type="match status" value="2"/>
</dbReference>
<dbReference type="PROSITE" id="PS00018">
    <property type="entry name" value="EF_HAND_1"/>
    <property type="match status" value="2"/>
</dbReference>
<dbReference type="PANTHER" id="PTHR24173:SF74">
    <property type="entry name" value="ANKYRIN REPEAT DOMAIN-CONTAINING PROTEIN 16"/>
    <property type="match status" value="1"/>
</dbReference>
<evidence type="ECO:0000256" key="1">
    <source>
        <dbReference type="ARBA" id="ARBA00022737"/>
    </source>
</evidence>
<dbReference type="EMBL" id="JBBJCI010000204">
    <property type="protein sequence ID" value="KAK7241244.1"/>
    <property type="molecule type" value="Genomic_DNA"/>
</dbReference>
<feature type="repeat" description="ANK" evidence="4">
    <location>
        <begin position="443"/>
        <end position="475"/>
    </location>
</feature>